<evidence type="ECO:0000313" key="4">
    <source>
        <dbReference type="Proteomes" id="UP000594260"/>
    </source>
</evidence>
<name>A0A7M7KRR6_VARDE</name>
<dbReference type="SMART" id="SM00391">
    <property type="entry name" value="MBD"/>
    <property type="match status" value="1"/>
</dbReference>
<sequence>MMMSQHRPPRAPPKPLGGSPGPPLGNRNSSQPLETAAAAVQQQASSLLTGGGSVSSSSLRCPPGWTRFVNHQGHVVYRTALGHEIHNAKQLRDFLLSDVTCKCGLPCPLIIDKWFDFSSPNSNGVTSSSVLVAAAASAAAMPSMDTSSSVADTVTSSNLQSPQLVPPHVPLPRELTLDDGRRQLDRRKALPSITSTAAHGIPSIGMTSGTTRKKASVRRGPYEGLLVSQLLAKQKSSVNAVCASSLECFGQAEMHAQQTARKNAHSSADGFVKQNSVSTSCTGLVLHEQNFLTTPVMPRNPDMQTSQSTITPVVTEANVECFSRCLTATMAYNESHTATSTGLITEKLDHVSSPPSQHRQQHPHLIQTDGADKKAMILPSNLELQTGRDQQQPLLAQRQQQQQPLLVATVDASQIYQQPLQVYCSPTTGPTAHAGTGILLSPQQSAELVLQNNINSIGNMNNLAAAAANISSLNGQAAMNGIVNSMMQHHNNHTVNAVNHLNNLNASVSSISSAQVLLSASAPQLLTYSSVLNPLPVPNCPTGVSPITVLGVSSSIPPISIVGVGPPQQLPLSQMPQQMHTTLQLQNHPQLLSPPQTTGPRPNQTQVTTGGTIVMTAGPYCGPPVGSTTVNTVTLDGTATASVNVNDFGPGVRRVQHAQCSQYTPPMPAGTTPIVRQQQTQLNGGALCSVSLPLAGDTSQSVSTGSSDSAENCPPCPPTCATVQLYNVTALTGDGSGGMGTVLLQTTPQASAPVPATYGSAPVPSTCSAVE</sequence>
<dbReference type="InParanoid" id="A0A7M7KRR6"/>
<evidence type="ECO:0000313" key="3">
    <source>
        <dbReference type="EnsemblMetazoa" id="XP_022670994"/>
    </source>
</evidence>
<dbReference type="GO" id="GO:0010369">
    <property type="term" value="C:chromocenter"/>
    <property type="evidence" value="ECO:0007669"/>
    <property type="project" value="TreeGrafter"/>
</dbReference>
<dbReference type="KEGG" id="vde:111254425"/>
<keyword evidence="4" id="KW-1185">Reference proteome</keyword>
<dbReference type="GeneID" id="111254425"/>
<dbReference type="GO" id="GO:0005634">
    <property type="term" value="C:nucleus"/>
    <property type="evidence" value="ECO:0007669"/>
    <property type="project" value="TreeGrafter"/>
</dbReference>
<dbReference type="GO" id="GO:0003677">
    <property type="term" value="F:DNA binding"/>
    <property type="evidence" value="ECO:0007669"/>
    <property type="project" value="InterPro"/>
</dbReference>
<dbReference type="GO" id="GO:0003682">
    <property type="term" value="F:chromatin binding"/>
    <property type="evidence" value="ECO:0007669"/>
    <property type="project" value="TreeGrafter"/>
</dbReference>
<dbReference type="PANTHER" id="PTHR16112">
    <property type="entry name" value="METHYL-CPG BINDING PROTEIN, DROSOPHILA"/>
    <property type="match status" value="1"/>
</dbReference>
<evidence type="ECO:0000259" key="2">
    <source>
        <dbReference type="SMART" id="SM00391"/>
    </source>
</evidence>
<protein>
    <recommendedName>
        <fullName evidence="2">MBD domain-containing protein</fullName>
    </recommendedName>
</protein>
<evidence type="ECO:0000256" key="1">
    <source>
        <dbReference type="SAM" id="MobiDB-lite"/>
    </source>
</evidence>
<feature type="compositionally biased region" description="Pro residues" evidence="1">
    <location>
        <begin position="10"/>
        <end position="23"/>
    </location>
</feature>
<dbReference type="InterPro" id="IPR001739">
    <property type="entry name" value="Methyl_CpG_DNA-bd"/>
</dbReference>
<feature type="domain" description="MBD" evidence="2">
    <location>
        <begin position="56"/>
        <end position="130"/>
    </location>
</feature>
<dbReference type="OrthoDB" id="641149at2759"/>
<reference evidence="3" key="1">
    <citation type="submission" date="2021-01" db="UniProtKB">
        <authorList>
            <consortium name="EnsemblMetazoa"/>
        </authorList>
    </citation>
    <scope>IDENTIFICATION</scope>
</reference>
<organism evidence="3 4">
    <name type="scientific">Varroa destructor</name>
    <name type="common">Honeybee mite</name>
    <dbReference type="NCBI Taxonomy" id="109461"/>
    <lineage>
        <taxon>Eukaryota</taxon>
        <taxon>Metazoa</taxon>
        <taxon>Ecdysozoa</taxon>
        <taxon>Arthropoda</taxon>
        <taxon>Chelicerata</taxon>
        <taxon>Arachnida</taxon>
        <taxon>Acari</taxon>
        <taxon>Parasitiformes</taxon>
        <taxon>Mesostigmata</taxon>
        <taxon>Gamasina</taxon>
        <taxon>Dermanyssoidea</taxon>
        <taxon>Varroidae</taxon>
        <taxon>Varroa</taxon>
    </lineage>
</organism>
<dbReference type="Proteomes" id="UP000594260">
    <property type="component" value="Unplaced"/>
</dbReference>
<dbReference type="PANTHER" id="PTHR16112:SF16">
    <property type="entry name" value="SIX-BANDED, ISOFORM H"/>
    <property type="match status" value="1"/>
</dbReference>
<feature type="region of interest" description="Disordered" evidence="1">
    <location>
        <begin position="1"/>
        <end position="35"/>
    </location>
</feature>
<dbReference type="AlphaFoldDB" id="A0A7M7KRR6"/>
<proteinExistence type="predicted"/>
<dbReference type="EnsemblMetazoa" id="XM_022815259">
    <property type="protein sequence ID" value="XP_022670994"/>
    <property type="gene ID" value="LOC111254425"/>
</dbReference>
<dbReference type="RefSeq" id="XP_022670994.1">
    <property type="nucleotide sequence ID" value="XM_022815259.1"/>
</dbReference>
<feature type="region of interest" description="Disordered" evidence="1">
    <location>
        <begin position="752"/>
        <end position="771"/>
    </location>
</feature>
<accession>A0A7M7KRR6</accession>